<evidence type="ECO:0000313" key="2">
    <source>
        <dbReference type="Proteomes" id="UP001589858"/>
    </source>
</evidence>
<keyword evidence="2" id="KW-1185">Reference proteome</keyword>
<protein>
    <submittedName>
        <fullName evidence="1">Uncharacterized protein</fullName>
    </submittedName>
</protein>
<organism evidence="1 2">
    <name type="scientific">Novosphingobium clariflavum</name>
    <dbReference type="NCBI Taxonomy" id="2029884"/>
    <lineage>
        <taxon>Bacteria</taxon>
        <taxon>Pseudomonadati</taxon>
        <taxon>Pseudomonadota</taxon>
        <taxon>Alphaproteobacteria</taxon>
        <taxon>Sphingomonadales</taxon>
        <taxon>Sphingomonadaceae</taxon>
        <taxon>Novosphingobium</taxon>
    </lineage>
</organism>
<comment type="caution">
    <text evidence="1">The sequence shown here is derived from an EMBL/GenBank/DDBJ whole genome shotgun (WGS) entry which is preliminary data.</text>
</comment>
<dbReference type="EMBL" id="JBHLTM010000079">
    <property type="protein sequence ID" value="MFC0686999.1"/>
    <property type="molecule type" value="Genomic_DNA"/>
</dbReference>
<evidence type="ECO:0000313" key="1">
    <source>
        <dbReference type="EMBL" id="MFC0686999.1"/>
    </source>
</evidence>
<proteinExistence type="predicted"/>
<name>A0ABV6SCR5_9SPHN</name>
<sequence length="121" mass="13188">MSYGLRIERKDESGEIKPITLPEWKQAILGIEGVRLAEGDANALNPVTQEWVVMPNRGGDVEVWRDGYDGWLRALWWSPNGTVSFSAPDPEPDGHSILAVARDIAGRLGARIVDADGAVHG</sequence>
<reference evidence="1 2" key="1">
    <citation type="submission" date="2024-09" db="EMBL/GenBank/DDBJ databases">
        <authorList>
            <person name="Sun Q."/>
            <person name="Mori K."/>
        </authorList>
    </citation>
    <scope>NUCLEOTIDE SEQUENCE [LARGE SCALE GENOMIC DNA]</scope>
    <source>
        <strain evidence="1 2">CICC 11035S</strain>
    </source>
</reference>
<gene>
    <name evidence="1" type="ORF">ACFFF8_20660</name>
</gene>
<accession>A0ABV6SCR5</accession>
<dbReference type="Proteomes" id="UP001589858">
    <property type="component" value="Unassembled WGS sequence"/>
</dbReference>
<dbReference type="RefSeq" id="WP_267219325.1">
    <property type="nucleotide sequence ID" value="NZ_JAPCWC010000003.1"/>
</dbReference>